<dbReference type="PROSITE" id="PS50030">
    <property type="entry name" value="UBA"/>
    <property type="match status" value="1"/>
</dbReference>
<dbReference type="AlphaFoldDB" id="A0A9W5Y8W0"/>
<keyword evidence="3" id="KW-1185">Reference proteome</keyword>
<proteinExistence type="predicted"/>
<dbReference type="Proteomes" id="UP001144256">
    <property type="component" value="Unassembled WGS sequence"/>
</dbReference>
<evidence type="ECO:0000259" key="1">
    <source>
        <dbReference type="PROSITE" id="PS50030"/>
    </source>
</evidence>
<accession>A0A9W5Y8W0</accession>
<evidence type="ECO:0000313" key="3">
    <source>
        <dbReference type="Proteomes" id="UP001144256"/>
    </source>
</evidence>
<name>A0A9W5Y8W0_9FIRM</name>
<organism evidence="2 3">
    <name type="scientific">Vallitalea longa</name>
    <dbReference type="NCBI Taxonomy" id="2936439"/>
    <lineage>
        <taxon>Bacteria</taxon>
        <taxon>Bacillati</taxon>
        <taxon>Bacillota</taxon>
        <taxon>Clostridia</taxon>
        <taxon>Lachnospirales</taxon>
        <taxon>Vallitaleaceae</taxon>
        <taxon>Vallitalea</taxon>
    </lineage>
</organism>
<protein>
    <recommendedName>
        <fullName evidence="1">UBA domain-containing protein</fullName>
    </recommendedName>
</protein>
<sequence length="372" mass="43019">MQQLAQKGYTEENVINILHAKNNNRNIKFKYLLLDINNSTKAELENVIDAEINFKSLANIKRGGKFLIKESDDINIDWLNDRIQPFIMLKVPNSNTWLEWSLGVYLLSSPKRKSTGKNIIRDVEAYDLLLILSDEKIDKRYLVPKGKKYTDEIKELITGSKIYQTNITSSSKTLRSDKEFEIGTSKLTIINQLLAEINYTSIWTDERGYLTSAPYTLPSYRTKDYEYFNDELSIINGMEEEMDTFNVPNKFIVVCTNPDSEPLVSTYTNDKENSPTSTKNRHRIITSYKEIDDIADQQSLDAYTKRTAEEASNIYGHITFNSAIMPHHSFQDCLYIKHDGLGINNYYIETEWSMKLNIGALMNHKVRRVIQV</sequence>
<dbReference type="InterPro" id="IPR015940">
    <property type="entry name" value="UBA"/>
</dbReference>
<gene>
    <name evidence="2" type="ORF">SH1V18_14870</name>
</gene>
<evidence type="ECO:0000313" key="2">
    <source>
        <dbReference type="EMBL" id="GKX29007.1"/>
    </source>
</evidence>
<dbReference type="EMBL" id="BRLB01000002">
    <property type="protein sequence ID" value="GKX29007.1"/>
    <property type="molecule type" value="Genomic_DNA"/>
</dbReference>
<comment type="caution">
    <text evidence="2">The sequence shown here is derived from an EMBL/GenBank/DDBJ whole genome shotgun (WGS) entry which is preliminary data.</text>
</comment>
<feature type="domain" description="UBA" evidence="1">
    <location>
        <begin position="1"/>
        <end position="35"/>
    </location>
</feature>
<reference evidence="2" key="1">
    <citation type="submission" date="2022-06" db="EMBL/GenBank/DDBJ databases">
        <title>Vallitalea longa sp. nov., an anaerobic bacterium isolated from marine sediment.</title>
        <authorList>
            <person name="Hirano S."/>
            <person name="Terahara T."/>
            <person name="Mori K."/>
            <person name="Hamada M."/>
            <person name="Matsumoto R."/>
            <person name="Kobayashi T."/>
        </authorList>
    </citation>
    <scope>NUCLEOTIDE SEQUENCE</scope>
    <source>
        <strain evidence="2">SH18-1</strain>
    </source>
</reference>